<name>A0A9E5ML11_9MICO</name>
<evidence type="ECO:0000313" key="4">
    <source>
        <dbReference type="Proteomes" id="UP000818266"/>
    </source>
</evidence>
<accession>A0A9E5ML11</accession>
<protein>
    <submittedName>
        <fullName evidence="3">DUF222 domain-containing protein</fullName>
    </submittedName>
</protein>
<feature type="domain" description="DUF222" evidence="2">
    <location>
        <begin position="65"/>
        <end position="370"/>
    </location>
</feature>
<comment type="caution">
    <text evidence="3">The sequence shown here is derived from an EMBL/GenBank/DDBJ whole genome shotgun (WGS) entry which is preliminary data.</text>
</comment>
<dbReference type="EMBL" id="VIKT02000013">
    <property type="protein sequence ID" value="NHF63316.1"/>
    <property type="molecule type" value="Genomic_DNA"/>
</dbReference>
<evidence type="ECO:0000256" key="1">
    <source>
        <dbReference type="SAM" id="MobiDB-lite"/>
    </source>
</evidence>
<evidence type="ECO:0000313" key="3">
    <source>
        <dbReference type="EMBL" id="NHF63316.1"/>
    </source>
</evidence>
<dbReference type="AlphaFoldDB" id="A0A9E5ML11"/>
<dbReference type="Proteomes" id="UP000818266">
    <property type="component" value="Unassembled WGS sequence"/>
</dbReference>
<organism evidence="3 4">
    <name type="scientific">Microcella pacifica</name>
    <dbReference type="NCBI Taxonomy" id="2591847"/>
    <lineage>
        <taxon>Bacteria</taxon>
        <taxon>Bacillati</taxon>
        <taxon>Actinomycetota</taxon>
        <taxon>Actinomycetes</taxon>
        <taxon>Micrococcales</taxon>
        <taxon>Microbacteriaceae</taxon>
        <taxon>Microcella</taxon>
    </lineage>
</organism>
<reference evidence="3 4" key="1">
    <citation type="submission" date="2020-03" db="EMBL/GenBank/DDBJ databases">
        <title>Chryseoglobus sp. isolated from a deep-sea seamount.</title>
        <authorList>
            <person name="Zhang D.-C."/>
        </authorList>
    </citation>
    <scope>NUCLEOTIDE SEQUENCE [LARGE SCALE GENOMIC DNA]</scope>
    <source>
        <strain evidence="3 4">KN1116</strain>
    </source>
</reference>
<feature type="region of interest" description="Disordered" evidence="1">
    <location>
        <begin position="227"/>
        <end position="266"/>
    </location>
</feature>
<dbReference type="RefSeq" id="WP_165638087.1">
    <property type="nucleotide sequence ID" value="NZ_VIKT02000013.1"/>
</dbReference>
<dbReference type="InterPro" id="IPR003870">
    <property type="entry name" value="DUF222"/>
</dbReference>
<gene>
    <name evidence="3" type="ORF">FK219_008695</name>
</gene>
<keyword evidence="4" id="KW-1185">Reference proteome</keyword>
<feature type="compositionally biased region" description="Basic and acidic residues" evidence="1">
    <location>
        <begin position="256"/>
        <end position="266"/>
    </location>
</feature>
<sequence length="457" mass="49476">MTAIASALRSAVDALAAVPRDIAPYRALDDVELLDLTRLAADEVRLAQLHVSLLAGEIARRSAPELGHAGLAQRTGHRTPEEMVRVTTVTRVADARTAVRVGSSVGAETPTPLGEAVLSGRVSVAVADAVRTGLGRPGGGVTESVLDEAAGVLLERVSGLDADRAAREARAVRDELDLDGIAEREQARREQRSFRLGKRADGMGYAHWVLDPETFAVVSDVYDRITSPRRNEPRLQSEGEHEGEGEHGGQGSAHPAFDDDRTPEQRASDTIAELLRQGVAADTSQLLGDGPIGVRMIVAAHTLQERRGRGWIEGHPDAISVETVERHACTAGTITLTVDGHPDNAGQPLNLGRERRLFSRAQRLALAARDGGCRWPDCERPPSWCEAHHIEHWHRDRGKTDIAVGLLLCRHHHLLAHNNGWEIERAGPSYRLIPPDQRADAIDMPSRSPALHDALSA</sequence>
<feature type="compositionally biased region" description="Basic and acidic residues" evidence="1">
    <location>
        <begin position="229"/>
        <end position="247"/>
    </location>
</feature>
<dbReference type="Pfam" id="PF02720">
    <property type="entry name" value="DUF222"/>
    <property type="match status" value="1"/>
</dbReference>
<evidence type="ECO:0000259" key="2">
    <source>
        <dbReference type="Pfam" id="PF02720"/>
    </source>
</evidence>
<proteinExistence type="predicted"/>